<proteinExistence type="predicted"/>
<dbReference type="OrthoDB" id="7874217at2"/>
<dbReference type="AlphaFoldDB" id="A0A4Y8RH69"/>
<reference evidence="1 2" key="1">
    <citation type="submission" date="2019-03" db="EMBL/GenBank/DDBJ databases">
        <title>Jiella endophytica sp. nov., a novel endophytic bacterium isolated from root of Ficus microcarpa Linn. f.</title>
        <authorList>
            <person name="Tuo L."/>
        </authorList>
    </citation>
    <scope>NUCLEOTIDE SEQUENCE [LARGE SCALE GENOMIC DNA]</scope>
    <source>
        <strain evidence="1 2">CBS5Q-3</strain>
    </source>
</reference>
<evidence type="ECO:0000313" key="2">
    <source>
        <dbReference type="Proteomes" id="UP000298179"/>
    </source>
</evidence>
<keyword evidence="2" id="KW-1185">Reference proteome</keyword>
<accession>A0A4Y8RH69</accession>
<organism evidence="1 2">
    <name type="scientific">Jiella endophytica</name>
    <dbReference type="NCBI Taxonomy" id="2558362"/>
    <lineage>
        <taxon>Bacteria</taxon>
        <taxon>Pseudomonadati</taxon>
        <taxon>Pseudomonadota</taxon>
        <taxon>Alphaproteobacteria</taxon>
        <taxon>Hyphomicrobiales</taxon>
        <taxon>Aurantimonadaceae</taxon>
        <taxon>Jiella</taxon>
    </lineage>
</organism>
<dbReference type="EMBL" id="SOZD01000005">
    <property type="protein sequence ID" value="TFF20810.1"/>
    <property type="molecule type" value="Genomic_DNA"/>
</dbReference>
<protein>
    <submittedName>
        <fullName evidence="1">Uncharacterized protein</fullName>
    </submittedName>
</protein>
<sequence>MADEIDWCARVSQLREIEFARVSGGQVSETRFGPDMVRFLEVSDAELQRAIRYAETQCTAAKGKRSRYAMAARSRAW</sequence>
<comment type="caution">
    <text evidence="1">The sequence shown here is derived from an EMBL/GenBank/DDBJ whole genome shotgun (WGS) entry which is preliminary data.</text>
</comment>
<gene>
    <name evidence="1" type="ORF">E3C22_18150</name>
</gene>
<name>A0A4Y8RH69_9HYPH</name>
<dbReference type="RefSeq" id="WP_134763285.1">
    <property type="nucleotide sequence ID" value="NZ_SOZD01000005.1"/>
</dbReference>
<dbReference type="Proteomes" id="UP000298179">
    <property type="component" value="Unassembled WGS sequence"/>
</dbReference>
<evidence type="ECO:0000313" key="1">
    <source>
        <dbReference type="EMBL" id="TFF20810.1"/>
    </source>
</evidence>